<dbReference type="EMBL" id="WNWR01000659">
    <property type="protein sequence ID" value="KAE9971840.1"/>
    <property type="molecule type" value="Genomic_DNA"/>
</dbReference>
<gene>
    <name evidence="2" type="ORF">BLS_007834</name>
    <name evidence="3" type="ORF">EG327_009697</name>
</gene>
<dbReference type="AlphaFoldDB" id="A0A8H3UKQ1"/>
<organism evidence="3 4">
    <name type="scientific">Venturia inaequalis</name>
    <name type="common">Apple scab fungus</name>
    <dbReference type="NCBI Taxonomy" id="5025"/>
    <lineage>
        <taxon>Eukaryota</taxon>
        <taxon>Fungi</taxon>
        <taxon>Dikarya</taxon>
        <taxon>Ascomycota</taxon>
        <taxon>Pezizomycotina</taxon>
        <taxon>Dothideomycetes</taxon>
        <taxon>Pleosporomycetidae</taxon>
        <taxon>Venturiales</taxon>
        <taxon>Venturiaceae</taxon>
        <taxon>Venturia</taxon>
    </lineage>
</organism>
<evidence type="ECO:0000313" key="3">
    <source>
        <dbReference type="EMBL" id="KAE9971840.1"/>
    </source>
</evidence>
<proteinExistence type="predicted"/>
<sequence length="187" mass="20311">MSSYQELPRPKPSVNIAELLASHQDSVCALSSDLQQGLDNAPHQEPAVQLQEVNDGPSTRSEGGPPRANKKLRAVMIRPIVPEQMVQSGQNEQASRATDGDPFPINPSHTSLSRGNDLTAISDPHSALEQWISEGSAGDPWSPYIRDVQDCSGQDGEIDLGEVEDHEDAFNLDVKEDGWFGLGEDRS</sequence>
<keyword evidence="4" id="KW-1185">Reference proteome</keyword>
<evidence type="ECO:0000256" key="1">
    <source>
        <dbReference type="SAM" id="MobiDB-lite"/>
    </source>
</evidence>
<dbReference type="EMBL" id="WNWQ01000636">
    <property type="protein sequence ID" value="KAE9965109.1"/>
    <property type="molecule type" value="Genomic_DNA"/>
</dbReference>
<accession>A0A8H3UKQ1</accession>
<reference evidence="3 4" key="1">
    <citation type="submission" date="2019-07" db="EMBL/GenBank/DDBJ databases">
        <title>Venturia inaequalis Genome Resource.</title>
        <authorList>
            <person name="Lichtner F.J."/>
        </authorList>
    </citation>
    <scope>NUCLEOTIDE SEQUENCE [LARGE SCALE GENOMIC DNA]</scope>
    <source>
        <strain evidence="2">Bline_iso_100314</strain>
        <strain evidence="3 4">DMI_063113</strain>
    </source>
</reference>
<dbReference type="Proteomes" id="UP000433883">
    <property type="component" value="Unassembled WGS sequence"/>
</dbReference>
<comment type="caution">
    <text evidence="3">The sequence shown here is derived from an EMBL/GenBank/DDBJ whole genome shotgun (WGS) entry which is preliminary data.</text>
</comment>
<feature type="region of interest" description="Disordered" evidence="1">
    <location>
        <begin position="33"/>
        <end position="69"/>
    </location>
</feature>
<evidence type="ECO:0000313" key="2">
    <source>
        <dbReference type="EMBL" id="KAE9965109.1"/>
    </source>
</evidence>
<feature type="compositionally biased region" description="Polar residues" evidence="1">
    <location>
        <begin position="85"/>
        <end position="96"/>
    </location>
</feature>
<protein>
    <submittedName>
        <fullName evidence="3">Uncharacterized protein</fullName>
    </submittedName>
</protein>
<feature type="region of interest" description="Disordered" evidence="1">
    <location>
        <begin position="84"/>
        <end position="145"/>
    </location>
</feature>
<dbReference type="Proteomes" id="UP000490939">
    <property type="component" value="Unassembled WGS sequence"/>
</dbReference>
<name>A0A8H3UKQ1_VENIN</name>
<feature type="compositionally biased region" description="Polar residues" evidence="1">
    <location>
        <begin position="107"/>
        <end position="116"/>
    </location>
</feature>
<evidence type="ECO:0000313" key="4">
    <source>
        <dbReference type="Proteomes" id="UP000490939"/>
    </source>
</evidence>